<gene>
    <name evidence="1" type="ORF">BCR44DRAFT_1280674</name>
</gene>
<dbReference type="AlphaFoldDB" id="A0A1Y2HXM7"/>
<dbReference type="Proteomes" id="UP000193411">
    <property type="component" value="Unassembled WGS sequence"/>
</dbReference>
<evidence type="ECO:0000313" key="2">
    <source>
        <dbReference type="Proteomes" id="UP000193411"/>
    </source>
</evidence>
<keyword evidence="2" id="KW-1185">Reference proteome</keyword>
<dbReference type="EMBL" id="MCFL01000007">
    <property type="protein sequence ID" value="ORZ38704.1"/>
    <property type="molecule type" value="Genomic_DNA"/>
</dbReference>
<accession>A0A1Y2HXM7</accession>
<evidence type="ECO:0000313" key="1">
    <source>
        <dbReference type="EMBL" id="ORZ38704.1"/>
    </source>
</evidence>
<sequence>MTINPDRDFPIKFLLIEPPPPPPAGADDVPDALVTVAPASLTLHAAIHYQLHYSITPVSAAWETSSCPLNTRSNCWGILKSVSSCFVCLTSSLYTVSGPYGTDADSRS</sequence>
<reference evidence="1 2" key="1">
    <citation type="submission" date="2016-07" db="EMBL/GenBank/DDBJ databases">
        <title>Pervasive Adenine N6-methylation of Active Genes in Fungi.</title>
        <authorList>
            <consortium name="DOE Joint Genome Institute"/>
            <person name="Mondo S.J."/>
            <person name="Dannebaum R.O."/>
            <person name="Kuo R.C."/>
            <person name="Labutti K."/>
            <person name="Haridas S."/>
            <person name="Kuo A."/>
            <person name="Salamov A."/>
            <person name="Ahrendt S.R."/>
            <person name="Lipzen A."/>
            <person name="Sullivan W."/>
            <person name="Andreopoulos W.B."/>
            <person name="Clum A."/>
            <person name="Lindquist E."/>
            <person name="Daum C."/>
            <person name="Ramamoorthy G.K."/>
            <person name="Gryganskyi A."/>
            <person name="Culley D."/>
            <person name="Magnuson J.K."/>
            <person name="James T.Y."/>
            <person name="O'Malley M.A."/>
            <person name="Stajich J.E."/>
            <person name="Spatafora J.W."/>
            <person name="Visel A."/>
            <person name="Grigoriev I.V."/>
        </authorList>
    </citation>
    <scope>NUCLEOTIDE SEQUENCE [LARGE SCALE GENOMIC DNA]</scope>
    <source>
        <strain evidence="1 2">PL171</strain>
    </source>
</reference>
<comment type="caution">
    <text evidence="1">The sequence shown here is derived from an EMBL/GenBank/DDBJ whole genome shotgun (WGS) entry which is preliminary data.</text>
</comment>
<organism evidence="1 2">
    <name type="scientific">Catenaria anguillulae PL171</name>
    <dbReference type="NCBI Taxonomy" id="765915"/>
    <lineage>
        <taxon>Eukaryota</taxon>
        <taxon>Fungi</taxon>
        <taxon>Fungi incertae sedis</taxon>
        <taxon>Blastocladiomycota</taxon>
        <taxon>Blastocladiomycetes</taxon>
        <taxon>Blastocladiales</taxon>
        <taxon>Catenariaceae</taxon>
        <taxon>Catenaria</taxon>
    </lineage>
</organism>
<protein>
    <submittedName>
        <fullName evidence="1">Uncharacterized protein</fullName>
    </submittedName>
</protein>
<name>A0A1Y2HXM7_9FUNG</name>
<proteinExistence type="predicted"/>